<dbReference type="InterPro" id="IPR001626">
    <property type="entry name" value="ABC_TroCD"/>
</dbReference>
<comment type="caution">
    <text evidence="16">The sequence shown here is derived from an EMBL/GenBank/DDBJ whole genome shotgun (WGS) entry which is preliminary data.</text>
</comment>
<evidence type="ECO:0000256" key="11">
    <source>
        <dbReference type="ARBA" id="ARBA00023136"/>
    </source>
</evidence>
<evidence type="ECO:0000256" key="9">
    <source>
        <dbReference type="ARBA" id="ARBA00022989"/>
    </source>
</evidence>
<dbReference type="PANTHER" id="PTHR30477:SF23">
    <property type="entry name" value="HIGH-AFFINITY ZINC UPTAKE SYSTEM MEMBRANE PROTEIN ZNUB"/>
    <property type="match status" value="1"/>
</dbReference>
<feature type="transmembrane region" description="Helical" evidence="15">
    <location>
        <begin position="212"/>
        <end position="235"/>
    </location>
</feature>
<evidence type="ECO:0000256" key="1">
    <source>
        <dbReference type="ARBA" id="ARBA00002313"/>
    </source>
</evidence>
<evidence type="ECO:0000256" key="13">
    <source>
        <dbReference type="RuleBase" id="RU003943"/>
    </source>
</evidence>
<keyword evidence="7" id="KW-0862">Zinc</keyword>
<keyword evidence="9 15" id="KW-1133">Transmembrane helix</keyword>
<sequence length="292" mass="29675">MLDDFLVRAALAGLGVALAAAPLGCFVVWRRMAYFGDATAHAAILGVALSLLLSTSIFAGVLVVSLMMATLVSLLSGRGYAMDTLLGVMAHSALAFGLVAVSFLSGVRIDLMAYLFGDILAVGKGDLALIGGGALLVVCLVGWRWSALLTATLDGDLARASGIDPGREQLVLTLSLAVVVAVALKVVGVLLIAALLIIPAAAARPFCRTPEIMALLAAVIGAASTTGGLQAAYWLDTPTGPTIVSLAAILFALSSLAGQLKRRMSRAEPSSAAPPLSAAGTEQPTPGRCRAP</sequence>
<dbReference type="InterPro" id="IPR037294">
    <property type="entry name" value="ABC_BtuC-like"/>
</dbReference>
<gene>
    <name evidence="16" type="ORF">QC818_05670</name>
</gene>
<keyword evidence="6 13" id="KW-0812">Transmembrane</keyword>
<dbReference type="RefSeq" id="WP_309651873.1">
    <property type="nucleotide sequence ID" value="NZ_JARWAK010000003.1"/>
</dbReference>
<proteinExistence type="inferred from homology"/>
<evidence type="ECO:0000256" key="3">
    <source>
        <dbReference type="ARBA" id="ARBA00008034"/>
    </source>
</evidence>
<comment type="subcellular location">
    <subcellularLocation>
        <location evidence="2 13">Cell membrane</location>
        <topology evidence="2 13">Multi-pass membrane protein</topology>
    </subcellularLocation>
</comment>
<comment type="function">
    <text evidence="1">Involved in the high-affinity zinc uptake transport system.</text>
</comment>
<dbReference type="EMBL" id="JARWAK010000003">
    <property type="protein sequence ID" value="MDR5866271.1"/>
    <property type="molecule type" value="Genomic_DNA"/>
</dbReference>
<evidence type="ECO:0000256" key="6">
    <source>
        <dbReference type="ARBA" id="ARBA00022692"/>
    </source>
</evidence>
<keyword evidence="11 15" id="KW-0472">Membrane</keyword>
<evidence type="ECO:0000256" key="8">
    <source>
        <dbReference type="ARBA" id="ARBA00022906"/>
    </source>
</evidence>
<feature type="transmembrane region" description="Helical" evidence="15">
    <location>
        <begin position="241"/>
        <end position="260"/>
    </location>
</feature>
<dbReference type="Pfam" id="PF00950">
    <property type="entry name" value="ABC-3"/>
    <property type="match status" value="1"/>
</dbReference>
<feature type="region of interest" description="Disordered" evidence="14">
    <location>
        <begin position="266"/>
        <end position="292"/>
    </location>
</feature>
<accession>A0ABU1G035</accession>
<feature type="transmembrane region" description="Helical" evidence="15">
    <location>
        <begin position="127"/>
        <end position="145"/>
    </location>
</feature>
<evidence type="ECO:0000256" key="4">
    <source>
        <dbReference type="ARBA" id="ARBA00022448"/>
    </source>
</evidence>
<name>A0ABU1G035_9GAMM</name>
<feature type="transmembrane region" description="Helical" evidence="15">
    <location>
        <begin position="41"/>
        <end position="68"/>
    </location>
</feature>
<feature type="compositionally biased region" description="Low complexity" evidence="14">
    <location>
        <begin position="267"/>
        <end position="279"/>
    </location>
</feature>
<feature type="transmembrane region" description="Helical" evidence="15">
    <location>
        <begin position="88"/>
        <end position="107"/>
    </location>
</feature>
<protein>
    <recommendedName>
        <fullName evidence="12">High-affinity zinc uptake system membrane protein ZnuB</fullName>
    </recommendedName>
</protein>
<feature type="transmembrane region" description="Helical" evidence="15">
    <location>
        <begin position="6"/>
        <end position="29"/>
    </location>
</feature>
<reference evidence="16 17" key="1">
    <citation type="submission" date="2023-04" db="EMBL/GenBank/DDBJ databases">
        <title>A long-awaited taxogenomic arrangement of the family Halomonadaceae.</title>
        <authorList>
            <person name="De La Haba R."/>
            <person name="Chuvochina M."/>
            <person name="Wittouck S."/>
            <person name="Arahal D.R."/>
            <person name="Sanchez-Porro C."/>
            <person name="Hugenholtz P."/>
            <person name="Ventosa A."/>
        </authorList>
    </citation>
    <scope>NUCLEOTIDE SEQUENCE [LARGE SCALE GENOMIC DNA]</scope>
    <source>
        <strain evidence="16 17">DSM 23530</strain>
    </source>
</reference>
<dbReference type="SUPFAM" id="SSF81345">
    <property type="entry name" value="ABC transporter involved in vitamin B12 uptake, BtuC"/>
    <property type="match status" value="1"/>
</dbReference>
<comment type="similarity">
    <text evidence="3 13">Belongs to the ABC-3 integral membrane protein family.</text>
</comment>
<feature type="transmembrane region" description="Helical" evidence="15">
    <location>
        <begin position="174"/>
        <end position="200"/>
    </location>
</feature>
<evidence type="ECO:0000256" key="12">
    <source>
        <dbReference type="ARBA" id="ARBA00040080"/>
    </source>
</evidence>
<evidence type="ECO:0000256" key="15">
    <source>
        <dbReference type="SAM" id="Phobius"/>
    </source>
</evidence>
<evidence type="ECO:0000256" key="10">
    <source>
        <dbReference type="ARBA" id="ARBA00023065"/>
    </source>
</evidence>
<organism evidence="16 17">
    <name type="scientific">Halomonas koreensis</name>
    <dbReference type="NCBI Taxonomy" id="245385"/>
    <lineage>
        <taxon>Bacteria</taxon>
        <taxon>Pseudomonadati</taxon>
        <taxon>Pseudomonadota</taxon>
        <taxon>Gammaproteobacteria</taxon>
        <taxon>Oceanospirillales</taxon>
        <taxon>Halomonadaceae</taxon>
        <taxon>Halomonas</taxon>
    </lineage>
</organism>
<evidence type="ECO:0000313" key="17">
    <source>
        <dbReference type="Proteomes" id="UP001264519"/>
    </source>
</evidence>
<keyword evidence="5" id="KW-1003">Cell membrane</keyword>
<keyword evidence="8" id="KW-0864">Zinc transport</keyword>
<evidence type="ECO:0000256" key="7">
    <source>
        <dbReference type="ARBA" id="ARBA00022833"/>
    </source>
</evidence>
<keyword evidence="17" id="KW-1185">Reference proteome</keyword>
<evidence type="ECO:0000256" key="2">
    <source>
        <dbReference type="ARBA" id="ARBA00004651"/>
    </source>
</evidence>
<evidence type="ECO:0000313" key="16">
    <source>
        <dbReference type="EMBL" id="MDR5866271.1"/>
    </source>
</evidence>
<keyword evidence="10" id="KW-0406">Ion transport</keyword>
<evidence type="ECO:0000256" key="5">
    <source>
        <dbReference type="ARBA" id="ARBA00022475"/>
    </source>
</evidence>
<keyword evidence="4 13" id="KW-0813">Transport</keyword>
<dbReference type="Proteomes" id="UP001264519">
    <property type="component" value="Unassembled WGS sequence"/>
</dbReference>
<dbReference type="Gene3D" id="1.10.3470.10">
    <property type="entry name" value="ABC transporter involved in vitamin B12 uptake, BtuC"/>
    <property type="match status" value="1"/>
</dbReference>
<dbReference type="PANTHER" id="PTHR30477">
    <property type="entry name" value="ABC-TRANSPORTER METAL-BINDING PROTEIN"/>
    <property type="match status" value="1"/>
</dbReference>
<evidence type="ECO:0000256" key="14">
    <source>
        <dbReference type="SAM" id="MobiDB-lite"/>
    </source>
</evidence>